<dbReference type="PANTHER" id="PTHR21257:SF31">
    <property type="entry name" value="DELTA(24(24(1)))-STEROL REDUCTASE ERG4"/>
    <property type="match status" value="1"/>
</dbReference>
<feature type="transmembrane region" description="Helical" evidence="17">
    <location>
        <begin position="277"/>
        <end position="302"/>
    </location>
</feature>
<dbReference type="Proteomes" id="UP000023152">
    <property type="component" value="Unassembled WGS sequence"/>
</dbReference>
<dbReference type="PANTHER" id="PTHR21257">
    <property type="entry name" value="DELTA(14)-STEROL REDUCTASE"/>
    <property type="match status" value="1"/>
</dbReference>
<feature type="transmembrane region" description="Helical" evidence="17">
    <location>
        <begin position="191"/>
        <end position="212"/>
    </location>
</feature>
<evidence type="ECO:0000256" key="14">
    <source>
        <dbReference type="ARBA" id="ARBA00029435"/>
    </source>
</evidence>
<feature type="transmembrane region" description="Helical" evidence="17">
    <location>
        <begin position="34"/>
        <end position="53"/>
    </location>
</feature>
<dbReference type="EMBL" id="ASPP01004875">
    <property type="protein sequence ID" value="ETO31508.1"/>
    <property type="molecule type" value="Genomic_DNA"/>
</dbReference>
<dbReference type="GO" id="GO:0005789">
    <property type="term" value="C:endoplasmic reticulum membrane"/>
    <property type="evidence" value="ECO:0007669"/>
    <property type="project" value="TreeGrafter"/>
</dbReference>
<keyword evidence="8" id="KW-0560">Oxidoreductase</keyword>
<evidence type="ECO:0000256" key="15">
    <source>
        <dbReference type="ARBA" id="ARBA00038892"/>
    </source>
</evidence>
<name>X6P042_RETFI</name>
<evidence type="ECO:0000256" key="6">
    <source>
        <dbReference type="ARBA" id="ARBA00022955"/>
    </source>
</evidence>
<comment type="pathway">
    <text evidence="14">Steroid metabolism; ergosterol biosynthesis.</text>
</comment>
<protein>
    <recommendedName>
        <fullName evidence="15">Delta(24(24(1)))-sterol reductase</fullName>
        <ecNumber evidence="15">1.3.1.71</ecNumber>
    </recommendedName>
</protein>
<dbReference type="AlphaFoldDB" id="X6P042"/>
<evidence type="ECO:0000256" key="7">
    <source>
        <dbReference type="ARBA" id="ARBA00022989"/>
    </source>
</evidence>
<dbReference type="Gene3D" id="1.20.120.1630">
    <property type="match status" value="1"/>
</dbReference>
<keyword evidence="19" id="KW-1185">Reference proteome</keyword>
<evidence type="ECO:0000256" key="8">
    <source>
        <dbReference type="ARBA" id="ARBA00023002"/>
    </source>
</evidence>
<accession>X6P042</accession>
<evidence type="ECO:0000256" key="11">
    <source>
        <dbReference type="ARBA" id="ARBA00023136"/>
    </source>
</evidence>
<evidence type="ECO:0000256" key="5">
    <source>
        <dbReference type="ARBA" id="ARBA00022857"/>
    </source>
</evidence>
<dbReference type="PROSITE" id="PS01017">
    <property type="entry name" value="STEROL_REDUCT_1"/>
    <property type="match status" value="1"/>
</dbReference>
<feature type="transmembrane region" description="Helical" evidence="17">
    <location>
        <begin position="153"/>
        <end position="171"/>
    </location>
</feature>
<dbReference type="OrthoDB" id="5326588at2759"/>
<evidence type="ECO:0000256" key="4">
    <source>
        <dbReference type="ARBA" id="ARBA00022692"/>
    </source>
</evidence>
<keyword evidence="4 17" id="KW-0812">Transmembrane</keyword>
<evidence type="ECO:0000256" key="9">
    <source>
        <dbReference type="ARBA" id="ARBA00023011"/>
    </source>
</evidence>
<dbReference type="EC" id="1.3.1.71" evidence="15"/>
<comment type="similarity">
    <text evidence="2">Belongs to the ERG4/ERG24 family.</text>
</comment>
<evidence type="ECO:0000256" key="1">
    <source>
        <dbReference type="ARBA" id="ARBA00004141"/>
    </source>
</evidence>
<proteinExistence type="inferred from homology"/>
<dbReference type="Pfam" id="PF01222">
    <property type="entry name" value="ERG4_ERG24"/>
    <property type="match status" value="1"/>
</dbReference>
<keyword evidence="7 17" id="KW-1133">Transmembrane helix</keyword>
<evidence type="ECO:0000256" key="3">
    <source>
        <dbReference type="ARBA" id="ARBA00022516"/>
    </source>
</evidence>
<comment type="catalytic activity">
    <reaction evidence="16">
        <text>ergosterol + NADP(+) = ergosta-5,7,22,24(28)-tetraen-3beta-ol + NADPH + H(+)</text>
        <dbReference type="Rhea" id="RHEA:18501"/>
        <dbReference type="ChEBI" id="CHEBI:15378"/>
        <dbReference type="ChEBI" id="CHEBI:16933"/>
        <dbReference type="ChEBI" id="CHEBI:18249"/>
        <dbReference type="ChEBI" id="CHEBI:57783"/>
        <dbReference type="ChEBI" id="CHEBI:58349"/>
        <dbReference type="EC" id="1.3.1.71"/>
    </reaction>
    <physiologicalReaction direction="right-to-left" evidence="16">
        <dbReference type="Rhea" id="RHEA:18503"/>
    </physiologicalReaction>
</comment>
<sequence>MYVLPINRKDVYIRVKKTTFFFFFNWGLKKLKRLTTSVIFGDLTSLLIYLYGIVSGQSVRMSGNHIYDFFMGSLLYPRMFGDRVDIKMISEVRWSWLSLFVITLSCALKSWQQYHTVTPNLLFLLLAHWLYSNACVKGEHYIPYFWDMYYEKYGWMLNFWNITGVPFLYCFQSLYVYRNHASIVALQQTDLTYYLAHLFVCLLLLCGGYYIWDCANGQKADFKNPQLRKFTKFPNLPHSTIDDAKYIETHDGRKLMIDGFWKYARKMNYTGDICMGLSWGLICHFQSFLPYFYVTFFVCMALHRFRRDDQKCAKNYGKKWEEYKKVVPYTLIPGLV</sequence>
<keyword evidence="10" id="KW-0443">Lipid metabolism</keyword>
<gene>
    <name evidence="18" type="ORF">RFI_05614</name>
</gene>
<evidence type="ECO:0000313" key="18">
    <source>
        <dbReference type="EMBL" id="ETO31508.1"/>
    </source>
</evidence>
<organism evidence="18 19">
    <name type="scientific">Reticulomyxa filosa</name>
    <dbReference type="NCBI Taxonomy" id="46433"/>
    <lineage>
        <taxon>Eukaryota</taxon>
        <taxon>Sar</taxon>
        <taxon>Rhizaria</taxon>
        <taxon>Retaria</taxon>
        <taxon>Foraminifera</taxon>
        <taxon>Monothalamids</taxon>
        <taxon>Reticulomyxidae</taxon>
        <taxon>Reticulomyxa</taxon>
    </lineage>
</organism>
<keyword evidence="12" id="KW-1207">Sterol metabolism</keyword>
<dbReference type="GO" id="GO:0006696">
    <property type="term" value="P:ergosterol biosynthetic process"/>
    <property type="evidence" value="ECO:0007669"/>
    <property type="project" value="TreeGrafter"/>
</dbReference>
<evidence type="ECO:0000313" key="19">
    <source>
        <dbReference type="Proteomes" id="UP000023152"/>
    </source>
</evidence>
<evidence type="ECO:0000256" key="12">
    <source>
        <dbReference type="ARBA" id="ARBA00023166"/>
    </source>
</evidence>
<evidence type="ECO:0000256" key="16">
    <source>
        <dbReference type="ARBA" id="ARBA00048918"/>
    </source>
</evidence>
<evidence type="ECO:0000256" key="10">
    <source>
        <dbReference type="ARBA" id="ARBA00023098"/>
    </source>
</evidence>
<comment type="caution">
    <text evidence="18">The sequence shown here is derived from an EMBL/GenBank/DDBJ whole genome shotgun (WGS) entry which is preliminary data.</text>
</comment>
<evidence type="ECO:0000256" key="2">
    <source>
        <dbReference type="ARBA" id="ARBA00005402"/>
    </source>
</evidence>
<dbReference type="InterPro" id="IPR001171">
    <property type="entry name" value="ERG24_DHCR-like"/>
</dbReference>
<keyword evidence="5" id="KW-0521">NADP</keyword>
<evidence type="ECO:0000256" key="13">
    <source>
        <dbReference type="ARBA" id="ARBA00023221"/>
    </source>
</evidence>
<keyword evidence="9" id="KW-0756">Sterol biosynthesis</keyword>
<keyword evidence="6" id="KW-0752">Steroid biosynthesis</keyword>
<dbReference type="GO" id="GO:0000246">
    <property type="term" value="F:Delta24(24-1) sterol reductase activity"/>
    <property type="evidence" value="ECO:0007669"/>
    <property type="project" value="UniProtKB-EC"/>
</dbReference>
<reference evidence="18 19" key="1">
    <citation type="journal article" date="2013" name="Curr. Biol.">
        <title>The Genome of the Foraminiferan Reticulomyxa filosa.</title>
        <authorList>
            <person name="Glockner G."/>
            <person name="Hulsmann N."/>
            <person name="Schleicher M."/>
            <person name="Noegel A.A."/>
            <person name="Eichinger L."/>
            <person name="Gallinger C."/>
            <person name="Pawlowski J."/>
            <person name="Sierra R."/>
            <person name="Euteneuer U."/>
            <person name="Pillet L."/>
            <person name="Moustafa A."/>
            <person name="Platzer M."/>
            <person name="Groth M."/>
            <person name="Szafranski K."/>
            <person name="Schliwa M."/>
        </authorList>
    </citation>
    <scope>NUCLEOTIDE SEQUENCE [LARGE SCALE GENOMIC DNA]</scope>
</reference>
<keyword evidence="11 17" id="KW-0472">Membrane</keyword>
<keyword evidence="3" id="KW-0444">Lipid biosynthesis</keyword>
<dbReference type="InterPro" id="IPR018083">
    <property type="entry name" value="Sterol_reductase_CS"/>
</dbReference>
<keyword evidence="13" id="KW-0753">Steroid metabolism</keyword>
<comment type="subcellular location">
    <subcellularLocation>
        <location evidence="1">Membrane</location>
        <topology evidence="1">Multi-pass membrane protein</topology>
    </subcellularLocation>
</comment>
<evidence type="ECO:0000256" key="17">
    <source>
        <dbReference type="SAM" id="Phobius"/>
    </source>
</evidence>